<protein>
    <submittedName>
        <fullName evidence="1">Uncharacterized protein</fullName>
    </submittedName>
</protein>
<keyword evidence="2" id="KW-1185">Reference proteome</keyword>
<name>A0ABM9PJL3_9FLAO</name>
<accession>A0ABM9PJL3</accession>
<dbReference type="Proteomes" id="UP001497602">
    <property type="component" value="Unassembled WGS sequence"/>
</dbReference>
<evidence type="ECO:0000313" key="1">
    <source>
        <dbReference type="EMBL" id="CAL2105827.1"/>
    </source>
</evidence>
<comment type="caution">
    <text evidence="1">The sequence shown here is derived from an EMBL/GenBank/DDBJ whole genome shotgun (WGS) entry which is preliminary data.</text>
</comment>
<dbReference type="RefSeq" id="WP_348737641.1">
    <property type="nucleotide sequence ID" value="NZ_CAXJRC010000010.1"/>
</dbReference>
<proteinExistence type="predicted"/>
<sequence>MTAQLSDSFVFKGESYSLTGFTEEIDFHPENYNILTKSVSSACWRGFVREFSIENDELLIKNFNVNDAEVAVNFFQPIINGIVPKRNKGKFNFLIRVMKILI</sequence>
<reference evidence="1 2" key="1">
    <citation type="submission" date="2024-05" db="EMBL/GenBank/DDBJ databases">
        <authorList>
            <person name="Duchaud E."/>
        </authorList>
    </citation>
    <scope>NUCLEOTIDE SEQUENCE [LARGE SCALE GENOMIC DNA]</scope>
    <source>
        <strain evidence="1">Ena-SAMPLE-TAB-13-05-2024-13:56:06:370-140305</strain>
    </source>
</reference>
<organism evidence="1 2">
    <name type="scientific">Tenacibaculum vairaonense</name>
    <dbReference type="NCBI Taxonomy" id="3137860"/>
    <lineage>
        <taxon>Bacteria</taxon>
        <taxon>Pseudomonadati</taxon>
        <taxon>Bacteroidota</taxon>
        <taxon>Flavobacteriia</taxon>
        <taxon>Flavobacteriales</taxon>
        <taxon>Flavobacteriaceae</taxon>
        <taxon>Tenacibaculum</taxon>
    </lineage>
</organism>
<dbReference type="EMBL" id="CAXJRC010000010">
    <property type="protein sequence ID" value="CAL2105827.1"/>
    <property type="molecule type" value="Genomic_DNA"/>
</dbReference>
<evidence type="ECO:0000313" key="2">
    <source>
        <dbReference type="Proteomes" id="UP001497602"/>
    </source>
</evidence>
<gene>
    <name evidence="1" type="ORF">T190115A13A_190071</name>
</gene>